<evidence type="ECO:0000313" key="4">
    <source>
        <dbReference type="Proteomes" id="UP000319578"/>
    </source>
</evidence>
<evidence type="ECO:0000313" key="3">
    <source>
        <dbReference type="Proteomes" id="UP000036834"/>
    </source>
</evidence>
<dbReference type="Proteomes" id="UP000036834">
    <property type="component" value="Unassembled WGS sequence"/>
</dbReference>
<dbReference type="AlphaFoldDB" id="A0A0K9YLC8"/>
<reference evidence="3" key="1">
    <citation type="submission" date="2015-07" db="EMBL/GenBank/DDBJ databases">
        <title>Genome sequencing project for genomic taxonomy and phylogenomics of Bacillus-like bacteria.</title>
        <authorList>
            <person name="Liu B."/>
            <person name="Wang J."/>
            <person name="Zhu Y."/>
            <person name="Liu G."/>
            <person name="Chen Q."/>
            <person name="Chen Z."/>
            <person name="Lan J."/>
            <person name="Che J."/>
            <person name="Ge C."/>
            <person name="Shi H."/>
            <person name="Pan Z."/>
            <person name="Liu X."/>
        </authorList>
    </citation>
    <scope>NUCLEOTIDE SEQUENCE [LARGE SCALE GENOMIC DNA]</scope>
    <source>
        <strain evidence="3">DSM 9887</strain>
    </source>
</reference>
<reference evidence="1 4" key="3">
    <citation type="submission" date="2019-06" db="EMBL/GenBank/DDBJ databases">
        <title>Whole genome shotgun sequence of Brevibacillus reuszeri NBRC 15719.</title>
        <authorList>
            <person name="Hosoyama A."/>
            <person name="Uohara A."/>
            <person name="Ohji S."/>
            <person name="Ichikawa N."/>
        </authorList>
    </citation>
    <scope>NUCLEOTIDE SEQUENCE [LARGE SCALE GENOMIC DNA]</scope>
    <source>
        <strain evidence="1 4">NBRC 15719</strain>
    </source>
</reference>
<organism evidence="2 3">
    <name type="scientific">Brevibacillus reuszeri</name>
    <dbReference type="NCBI Taxonomy" id="54915"/>
    <lineage>
        <taxon>Bacteria</taxon>
        <taxon>Bacillati</taxon>
        <taxon>Bacillota</taxon>
        <taxon>Bacilli</taxon>
        <taxon>Bacillales</taxon>
        <taxon>Paenibacillaceae</taxon>
        <taxon>Brevibacillus</taxon>
    </lineage>
</organism>
<protein>
    <submittedName>
        <fullName evidence="2">Uncharacterized protein</fullName>
    </submittedName>
</protein>
<keyword evidence="4" id="KW-1185">Reference proteome</keyword>
<gene>
    <name evidence="2" type="ORF">ADS79_27170</name>
    <name evidence="1" type="ORF">BRE01_49530</name>
</gene>
<reference evidence="2" key="2">
    <citation type="submission" date="2015-07" db="EMBL/GenBank/DDBJ databases">
        <title>MeaNS - Measles Nucleotide Surveillance Program.</title>
        <authorList>
            <person name="Tran T."/>
            <person name="Druce J."/>
        </authorList>
    </citation>
    <scope>NUCLEOTIDE SEQUENCE</scope>
    <source>
        <strain evidence="2">DSM 9887</strain>
    </source>
</reference>
<evidence type="ECO:0000313" key="2">
    <source>
        <dbReference type="EMBL" id="KNB69548.1"/>
    </source>
</evidence>
<dbReference type="EMBL" id="LGIQ01000011">
    <property type="protein sequence ID" value="KNB69548.1"/>
    <property type="molecule type" value="Genomic_DNA"/>
</dbReference>
<dbReference type="Proteomes" id="UP000319578">
    <property type="component" value="Unassembled WGS sequence"/>
</dbReference>
<name>A0A0K9YLC8_9BACL</name>
<dbReference type="RefSeq" id="WP_049741573.1">
    <property type="nucleotide sequence ID" value="NZ_BJON01000020.1"/>
</dbReference>
<dbReference type="PATRIC" id="fig|54915.3.peg.4617"/>
<dbReference type="EMBL" id="BJON01000020">
    <property type="protein sequence ID" value="GED71251.1"/>
    <property type="molecule type" value="Genomic_DNA"/>
</dbReference>
<sequence length="91" mass="10528">MNYLCPACNGLAALAKECPRCGQLLSDAGRLYDYYGDYSPYREIDDAKMDNGYPDRHNHQCLHTGWCPHCQEEHMIIVQEWTPAMLEQLFT</sequence>
<dbReference type="STRING" id="54915.ADS79_27170"/>
<proteinExistence type="predicted"/>
<dbReference type="OrthoDB" id="1683552at2"/>
<comment type="caution">
    <text evidence="2">The sequence shown here is derived from an EMBL/GenBank/DDBJ whole genome shotgun (WGS) entry which is preliminary data.</text>
</comment>
<accession>A0A0K9YLC8</accession>
<evidence type="ECO:0000313" key="1">
    <source>
        <dbReference type="EMBL" id="GED71251.1"/>
    </source>
</evidence>